<accession>A0A7D9JNK8</accession>
<gene>
    <name evidence="1" type="ORF">PACLA_8A054775</name>
</gene>
<comment type="caution">
    <text evidence="1">The sequence shown here is derived from an EMBL/GenBank/DDBJ whole genome shotgun (WGS) entry which is preliminary data.</text>
</comment>
<organism evidence="1 2">
    <name type="scientific">Paramuricea clavata</name>
    <name type="common">Red gorgonian</name>
    <name type="synonym">Violescent sea-whip</name>
    <dbReference type="NCBI Taxonomy" id="317549"/>
    <lineage>
        <taxon>Eukaryota</taxon>
        <taxon>Metazoa</taxon>
        <taxon>Cnidaria</taxon>
        <taxon>Anthozoa</taxon>
        <taxon>Octocorallia</taxon>
        <taxon>Malacalcyonacea</taxon>
        <taxon>Plexauridae</taxon>
        <taxon>Paramuricea</taxon>
    </lineage>
</organism>
<protein>
    <submittedName>
        <fullName evidence="1">Uncharacterized protein</fullName>
    </submittedName>
</protein>
<sequence>IIVHLTREEIQNENLMGHVEDHIHLERVTNGITSVDQLADSLHTVLQLNNNRARSMRINRRQVEPLTPLARQISSMHTLPEAAAAIQNVLQIENARPEEGIAVMRDLDEAASRRCLRLIIRSSAREPVVIETV</sequence>
<dbReference type="Proteomes" id="UP001152795">
    <property type="component" value="Unassembled WGS sequence"/>
</dbReference>
<feature type="non-terminal residue" evidence="1">
    <location>
        <position position="1"/>
    </location>
</feature>
<keyword evidence="2" id="KW-1185">Reference proteome</keyword>
<reference evidence="1" key="1">
    <citation type="submission" date="2020-04" db="EMBL/GenBank/DDBJ databases">
        <authorList>
            <person name="Alioto T."/>
            <person name="Alioto T."/>
            <person name="Gomez Garrido J."/>
        </authorList>
    </citation>
    <scope>NUCLEOTIDE SEQUENCE</scope>
    <source>
        <strain evidence="1">A484AB</strain>
    </source>
</reference>
<name>A0A7D9JNK8_PARCT</name>
<dbReference type="EMBL" id="CACRXK020019113">
    <property type="protein sequence ID" value="CAB4033292.1"/>
    <property type="molecule type" value="Genomic_DNA"/>
</dbReference>
<evidence type="ECO:0000313" key="2">
    <source>
        <dbReference type="Proteomes" id="UP001152795"/>
    </source>
</evidence>
<evidence type="ECO:0000313" key="1">
    <source>
        <dbReference type="EMBL" id="CAB4033292.1"/>
    </source>
</evidence>
<proteinExistence type="predicted"/>
<dbReference type="AlphaFoldDB" id="A0A7D9JNK8"/>